<evidence type="ECO:0000256" key="4">
    <source>
        <dbReference type="SAM" id="SignalP"/>
    </source>
</evidence>
<dbReference type="InterPro" id="IPR011250">
    <property type="entry name" value="OMP/PagP_B-barrel"/>
</dbReference>
<dbReference type="PROSITE" id="PS51257">
    <property type="entry name" value="PROKAR_LIPOPROTEIN"/>
    <property type="match status" value="1"/>
</dbReference>
<evidence type="ECO:0000259" key="5">
    <source>
        <dbReference type="Pfam" id="PF13505"/>
    </source>
</evidence>
<dbReference type="SUPFAM" id="SSF56925">
    <property type="entry name" value="OMPA-like"/>
    <property type="match status" value="1"/>
</dbReference>
<dbReference type="InterPro" id="IPR051692">
    <property type="entry name" value="OMP-like"/>
</dbReference>
<keyword evidence="7" id="KW-1185">Reference proteome</keyword>
<proteinExistence type="predicted"/>
<dbReference type="Pfam" id="PF13505">
    <property type="entry name" value="OMP_b-brl"/>
    <property type="match status" value="1"/>
</dbReference>
<keyword evidence="2 4" id="KW-0732">Signal</keyword>
<gene>
    <name evidence="6" type="ORF">GJ699_05065</name>
</gene>
<evidence type="ECO:0000256" key="2">
    <source>
        <dbReference type="ARBA" id="ARBA00022729"/>
    </source>
</evidence>
<accession>A0A6I2KWD5</accession>
<dbReference type="AlphaFoldDB" id="A0A6I2KWD5"/>
<evidence type="ECO:0000256" key="1">
    <source>
        <dbReference type="ARBA" id="ARBA00004442"/>
    </source>
</evidence>
<dbReference type="PANTHER" id="PTHR34001:SF3">
    <property type="entry name" value="BLL7405 PROTEIN"/>
    <property type="match status" value="1"/>
</dbReference>
<reference evidence="6 7" key="1">
    <citation type="submission" date="2019-11" db="EMBL/GenBank/DDBJ databases">
        <title>Novel species isolated from a subtropical stream in China.</title>
        <authorList>
            <person name="Lu H."/>
        </authorList>
    </citation>
    <scope>NUCLEOTIDE SEQUENCE [LARGE SCALE GENOMIC DNA]</scope>
    <source>
        <strain evidence="6 7">FT80W</strain>
    </source>
</reference>
<comment type="caution">
    <text evidence="6">The sequence shown here is derived from an EMBL/GenBank/DDBJ whole genome shotgun (WGS) entry which is preliminary data.</text>
</comment>
<dbReference type="GO" id="GO:0009279">
    <property type="term" value="C:cell outer membrane"/>
    <property type="evidence" value="ECO:0007669"/>
    <property type="project" value="UniProtKB-SubCell"/>
</dbReference>
<dbReference type="Gene3D" id="2.40.160.20">
    <property type="match status" value="1"/>
</dbReference>
<keyword evidence="3" id="KW-0472">Membrane</keyword>
<dbReference type="InterPro" id="IPR027385">
    <property type="entry name" value="Beta-barrel_OMP"/>
</dbReference>
<evidence type="ECO:0000256" key="3">
    <source>
        <dbReference type="ARBA" id="ARBA00023136"/>
    </source>
</evidence>
<name>A0A6I2KWD5_9BURK</name>
<comment type="subcellular location">
    <subcellularLocation>
        <location evidence="1">Cell outer membrane</location>
    </subcellularLocation>
</comment>
<feature type="domain" description="Outer membrane protein beta-barrel" evidence="5">
    <location>
        <begin position="10"/>
        <end position="199"/>
    </location>
</feature>
<feature type="chain" id="PRO_5026083733" evidence="4">
    <location>
        <begin position="24"/>
        <end position="199"/>
    </location>
</feature>
<evidence type="ECO:0000313" key="6">
    <source>
        <dbReference type="EMBL" id="MRW89347.1"/>
    </source>
</evidence>
<organism evidence="6 7">
    <name type="scientific">Duganella guangzhouensis</name>
    <dbReference type="NCBI Taxonomy" id="2666084"/>
    <lineage>
        <taxon>Bacteria</taxon>
        <taxon>Pseudomonadati</taxon>
        <taxon>Pseudomonadota</taxon>
        <taxon>Betaproteobacteria</taxon>
        <taxon>Burkholderiales</taxon>
        <taxon>Oxalobacteraceae</taxon>
        <taxon>Telluria group</taxon>
        <taxon>Duganella</taxon>
    </lineage>
</organism>
<dbReference type="RefSeq" id="WP_154373722.1">
    <property type="nucleotide sequence ID" value="NZ_WKJK01000002.1"/>
</dbReference>
<sequence length="199" mass="20833">MNNNFLRGAAALAGLSACLVAGAAEPWSGFYGGINAGRGTTDTDTINTRLGSFNGDGSGAVGGIQLGYNYRLSPAFVIGIENSFDATRIEAGNAGTLSPHLKLPLLASGRIRGGSLLLDERLFLYGTGGVAFGRLDDAGVRTGKYGWTAGAGAEWAWSPVLSTNIEVLAYNLSKDWSKDDNLGSGLKFKTITFGINYHF</sequence>
<feature type="signal peptide" evidence="4">
    <location>
        <begin position="1"/>
        <end position="23"/>
    </location>
</feature>
<dbReference type="EMBL" id="WKJK01000002">
    <property type="protein sequence ID" value="MRW89347.1"/>
    <property type="molecule type" value="Genomic_DNA"/>
</dbReference>
<dbReference type="PANTHER" id="PTHR34001">
    <property type="entry name" value="BLL7405 PROTEIN"/>
    <property type="match status" value="1"/>
</dbReference>
<protein>
    <submittedName>
        <fullName evidence="6">Outer membrane beta-barrel protein</fullName>
    </submittedName>
</protein>
<dbReference type="Proteomes" id="UP000433309">
    <property type="component" value="Unassembled WGS sequence"/>
</dbReference>
<evidence type="ECO:0000313" key="7">
    <source>
        <dbReference type="Proteomes" id="UP000433309"/>
    </source>
</evidence>